<dbReference type="PANTHER" id="PTHR43140">
    <property type="entry name" value="TYPE-1 RESTRICTION ENZYME ECOKI SPECIFICITY PROTEIN"/>
    <property type="match status" value="1"/>
</dbReference>
<evidence type="ECO:0000313" key="5">
    <source>
        <dbReference type="EMBL" id="MEE6112744.1"/>
    </source>
</evidence>
<dbReference type="InterPro" id="IPR051212">
    <property type="entry name" value="Type-I_RE_S_subunit"/>
</dbReference>
<accession>A0ABU7QQ91</accession>
<dbReference type="GO" id="GO:0004519">
    <property type="term" value="F:endonuclease activity"/>
    <property type="evidence" value="ECO:0007669"/>
    <property type="project" value="UniProtKB-KW"/>
</dbReference>
<keyword evidence="6" id="KW-1185">Reference proteome</keyword>
<reference evidence="5 6" key="1">
    <citation type="journal article" date="2022" name="Front. Microbiol.">
        <title>Commensal bacteria contribute to the growth of multidrug-resistant Avibacterium paragallinarum in chickens.</title>
        <authorList>
            <person name="Zhu J."/>
            <person name="Chen Y."/>
            <person name="Wu Y."/>
            <person name="Wang Y."/>
            <person name="Zhu K."/>
        </authorList>
    </citation>
    <scope>NUCLEOTIDE SEQUENCE [LARGE SCALE GENOMIC DNA]</scope>
    <source>
        <strain evidence="5 6">AV12</strain>
    </source>
</reference>
<keyword evidence="5" id="KW-0540">Nuclease</keyword>
<dbReference type="SUPFAM" id="SSF116734">
    <property type="entry name" value="DNA methylase specificity domain"/>
    <property type="match status" value="2"/>
</dbReference>
<dbReference type="InterPro" id="IPR000055">
    <property type="entry name" value="Restrct_endonuc_typeI_TRD"/>
</dbReference>
<dbReference type="CDD" id="cd17294">
    <property type="entry name" value="RMtype1_S_MmaC7ORF19P_TRD1-CR1_like"/>
    <property type="match status" value="1"/>
</dbReference>
<keyword evidence="5" id="KW-0378">Hydrolase</keyword>
<dbReference type="EC" id="3.1.21.-" evidence="5"/>
<evidence type="ECO:0000313" key="6">
    <source>
        <dbReference type="Proteomes" id="UP001352533"/>
    </source>
</evidence>
<keyword evidence="2" id="KW-0680">Restriction system</keyword>
<feature type="domain" description="Type I restriction modification DNA specificity" evidence="4">
    <location>
        <begin position="12"/>
        <end position="166"/>
    </location>
</feature>
<dbReference type="PANTHER" id="PTHR43140:SF1">
    <property type="entry name" value="TYPE I RESTRICTION ENZYME ECOKI SPECIFICITY SUBUNIT"/>
    <property type="match status" value="1"/>
</dbReference>
<keyword evidence="5" id="KW-0255">Endonuclease</keyword>
<dbReference type="Gene3D" id="3.90.220.20">
    <property type="entry name" value="DNA methylase specificity domains"/>
    <property type="match status" value="2"/>
</dbReference>
<comment type="similarity">
    <text evidence="1">Belongs to the type-I restriction system S methylase family.</text>
</comment>
<feature type="domain" description="Type I restriction modification DNA specificity" evidence="4">
    <location>
        <begin position="187"/>
        <end position="366"/>
    </location>
</feature>
<organism evidence="5 6">
    <name type="scientific">Avibacterium paragallinarum</name>
    <name type="common">Haemophilus gallinarum</name>
    <dbReference type="NCBI Taxonomy" id="728"/>
    <lineage>
        <taxon>Bacteria</taxon>
        <taxon>Pseudomonadati</taxon>
        <taxon>Pseudomonadota</taxon>
        <taxon>Gammaproteobacteria</taxon>
        <taxon>Pasteurellales</taxon>
        <taxon>Pasteurellaceae</taxon>
        <taxon>Avibacterium</taxon>
    </lineage>
</organism>
<dbReference type="RefSeq" id="WP_194751266.1">
    <property type="nucleotide sequence ID" value="NZ_JACEWB010000010.1"/>
</dbReference>
<proteinExistence type="inferred from homology"/>
<dbReference type="Pfam" id="PF01420">
    <property type="entry name" value="Methylase_S"/>
    <property type="match status" value="2"/>
</dbReference>
<name>A0ABU7QQ91_AVIPA</name>
<evidence type="ECO:0000256" key="1">
    <source>
        <dbReference type="ARBA" id="ARBA00010923"/>
    </source>
</evidence>
<protein>
    <submittedName>
        <fullName evidence="5">Restriction endonuclease subunit S</fullName>
        <ecNumber evidence="5">3.1.21.-</ecNumber>
    </submittedName>
</protein>
<gene>
    <name evidence="5" type="ORF">M5S25_05965</name>
</gene>
<evidence type="ECO:0000259" key="4">
    <source>
        <dbReference type="Pfam" id="PF01420"/>
    </source>
</evidence>
<sequence length="388" mass="44494">MNYLEKLLQGAPVEWKTLGEVLDYEQPTPFLVKSKEYSDEHETPVLTAGQSFILGCTNETDGIYQASKENPVIIFDDFTTSFHWVDFPFKVKSSAMKMLSPKGDTIHFKYVFYAMKCIHYKPEDHARQWISKYSKIKIPIPPLPVQKEIARILDAFTALTSELTSELTLRQKQYQHYRDKLLTFGDEVEWKTLGEVCEKIYSGGTPKTNIPEYWENGSIPWMISGEVNLETIYQTEKFITQLGLDNSSAKFVPKNSIVIALAGQGKTRGKVARTRIDLTTNQSLASLTFNEEKINHDFVYHFLLTQYENLRQISSGSGTRGGLNLQMISNYKIPVPSLEEQKRIAAILDKFHTLTNSLSDGLPKEIALRQKQYEYYRDLLLGFERPTL</sequence>
<dbReference type="Proteomes" id="UP001352533">
    <property type="component" value="Unassembled WGS sequence"/>
</dbReference>
<dbReference type="InterPro" id="IPR044946">
    <property type="entry name" value="Restrct_endonuc_typeI_TRD_sf"/>
</dbReference>
<comment type="caution">
    <text evidence="5">The sequence shown here is derived from an EMBL/GenBank/DDBJ whole genome shotgun (WGS) entry which is preliminary data.</text>
</comment>
<dbReference type="CDD" id="cd17274">
    <property type="entry name" value="RMtype1_S_Eco540ANI-TRD1-CR1_like"/>
    <property type="match status" value="1"/>
</dbReference>
<dbReference type="EMBL" id="JAMDKS010000010">
    <property type="protein sequence ID" value="MEE6112744.1"/>
    <property type="molecule type" value="Genomic_DNA"/>
</dbReference>
<evidence type="ECO:0000256" key="3">
    <source>
        <dbReference type="ARBA" id="ARBA00023125"/>
    </source>
</evidence>
<dbReference type="GO" id="GO:0016787">
    <property type="term" value="F:hydrolase activity"/>
    <property type="evidence" value="ECO:0007669"/>
    <property type="project" value="UniProtKB-KW"/>
</dbReference>
<evidence type="ECO:0000256" key="2">
    <source>
        <dbReference type="ARBA" id="ARBA00022747"/>
    </source>
</evidence>
<keyword evidence="3" id="KW-0238">DNA-binding</keyword>